<evidence type="ECO:0000256" key="1">
    <source>
        <dbReference type="SAM" id="MobiDB-lite"/>
    </source>
</evidence>
<accession>A0ABN7IKB3</accession>
<proteinExistence type="predicted"/>
<name>A0ABN7IKB3_9BASI</name>
<evidence type="ECO:0008006" key="4">
    <source>
        <dbReference type="Google" id="ProtNLM"/>
    </source>
</evidence>
<dbReference type="Proteomes" id="UP000836402">
    <property type="component" value="Unassembled WGS sequence"/>
</dbReference>
<organism evidence="2 3">
    <name type="scientific">Tilletia caries</name>
    <name type="common">wheat bunt fungus</name>
    <dbReference type="NCBI Taxonomy" id="13290"/>
    <lineage>
        <taxon>Eukaryota</taxon>
        <taxon>Fungi</taxon>
        <taxon>Dikarya</taxon>
        <taxon>Basidiomycota</taxon>
        <taxon>Ustilaginomycotina</taxon>
        <taxon>Exobasidiomycetes</taxon>
        <taxon>Tilletiales</taxon>
        <taxon>Tilletiaceae</taxon>
        <taxon>Tilletia</taxon>
    </lineage>
</organism>
<feature type="region of interest" description="Disordered" evidence="1">
    <location>
        <begin position="26"/>
        <end position="76"/>
    </location>
</feature>
<sequence>MLMCYDDLVHNSCNLSLSPSGICKSNGTSDTSTFSSSAAPSRLRTSPPGWAWTRGAPSSGTALTRRATAPSSKTRTASTSITASQYLVWTLLASSMILSAVGVHQL</sequence>
<protein>
    <recommendedName>
        <fullName evidence="4">Chitin synthase export chaperone</fullName>
    </recommendedName>
</protein>
<feature type="compositionally biased region" description="Low complexity" evidence="1">
    <location>
        <begin position="26"/>
        <end position="41"/>
    </location>
</feature>
<comment type="caution">
    <text evidence="2">The sequence shown here is derived from an EMBL/GenBank/DDBJ whole genome shotgun (WGS) entry which is preliminary data.</text>
</comment>
<evidence type="ECO:0000313" key="3">
    <source>
        <dbReference type="Proteomes" id="UP000836402"/>
    </source>
</evidence>
<keyword evidence="3" id="KW-1185">Reference proteome</keyword>
<dbReference type="EMBL" id="CAJHJG010000872">
    <property type="protein sequence ID" value="CAD6906828.1"/>
    <property type="molecule type" value="Genomic_DNA"/>
</dbReference>
<evidence type="ECO:0000313" key="2">
    <source>
        <dbReference type="EMBL" id="CAD6906828.1"/>
    </source>
</evidence>
<gene>
    <name evidence="2" type="ORF">JKIAZH3_G8801</name>
</gene>
<reference evidence="2" key="1">
    <citation type="submission" date="2020-10" db="EMBL/GenBank/DDBJ databases">
        <authorList>
            <person name="Sedaghatjoo S."/>
        </authorList>
    </citation>
    <scope>NUCLEOTIDE SEQUENCE</scope>
    <source>
        <strain evidence="2">AZH3</strain>
    </source>
</reference>